<feature type="transmembrane region" description="Helical" evidence="6">
    <location>
        <begin position="76"/>
        <end position="94"/>
    </location>
</feature>
<reference evidence="7 8" key="1">
    <citation type="journal article" date="2019" name="Int. J. Syst. Evol. Microbiol.">
        <title>The Global Catalogue of Microorganisms (GCM) 10K type strain sequencing project: providing services to taxonomists for standard genome sequencing and annotation.</title>
        <authorList>
            <consortium name="The Broad Institute Genomics Platform"/>
            <consortium name="The Broad Institute Genome Sequencing Center for Infectious Disease"/>
            <person name="Wu L."/>
            <person name="Ma J."/>
        </authorList>
    </citation>
    <scope>NUCLEOTIDE SEQUENCE [LARGE SCALE GENOMIC DNA]</scope>
    <source>
        <strain evidence="7 8">JCM 1407</strain>
    </source>
</reference>
<evidence type="ECO:0000256" key="2">
    <source>
        <dbReference type="ARBA" id="ARBA00022475"/>
    </source>
</evidence>
<dbReference type="RefSeq" id="WP_343762752.1">
    <property type="nucleotide sequence ID" value="NZ_BAAACG010000013.1"/>
</dbReference>
<feature type="transmembrane region" description="Helical" evidence="6">
    <location>
        <begin position="208"/>
        <end position="226"/>
    </location>
</feature>
<comment type="caution">
    <text evidence="7">The sequence shown here is derived from an EMBL/GenBank/DDBJ whole genome shotgun (WGS) entry which is preliminary data.</text>
</comment>
<feature type="transmembrane region" description="Helical" evidence="6">
    <location>
        <begin position="126"/>
        <end position="146"/>
    </location>
</feature>
<keyword evidence="8" id="KW-1185">Reference proteome</keyword>
<evidence type="ECO:0000256" key="5">
    <source>
        <dbReference type="ARBA" id="ARBA00023136"/>
    </source>
</evidence>
<proteinExistence type="predicted"/>
<evidence type="ECO:0000256" key="1">
    <source>
        <dbReference type="ARBA" id="ARBA00004651"/>
    </source>
</evidence>
<keyword evidence="2" id="KW-1003">Cell membrane</keyword>
<name>A0ABN1JR30_9CLOT</name>
<dbReference type="EMBL" id="BAAACG010000013">
    <property type="protein sequence ID" value="GAA0744599.1"/>
    <property type="molecule type" value="Genomic_DNA"/>
</dbReference>
<feature type="transmembrane region" description="Helical" evidence="6">
    <location>
        <begin position="158"/>
        <end position="177"/>
    </location>
</feature>
<feature type="transmembrane region" description="Helical" evidence="6">
    <location>
        <begin position="257"/>
        <end position="279"/>
    </location>
</feature>
<feature type="transmembrane region" description="Helical" evidence="6">
    <location>
        <begin position="101"/>
        <end position="120"/>
    </location>
</feature>
<dbReference type="Proteomes" id="UP001501510">
    <property type="component" value="Unassembled WGS sequence"/>
</dbReference>
<evidence type="ECO:0000256" key="6">
    <source>
        <dbReference type="SAM" id="Phobius"/>
    </source>
</evidence>
<protein>
    <submittedName>
        <fullName evidence="7">ABC transporter permease</fullName>
    </submittedName>
</protein>
<feature type="transmembrane region" description="Helical" evidence="6">
    <location>
        <begin position="335"/>
        <end position="353"/>
    </location>
</feature>
<dbReference type="CDD" id="cd06580">
    <property type="entry name" value="TM_PBP1_transp_TpRbsC_like"/>
    <property type="match status" value="1"/>
</dbReference>
<keyword evidence="4 6" id="KW-1133">Transmembrane helix</keyword>
<accession>A0ABN1JR30</accession>
<gene>
    <name evidence="7" type="ORF">GCM10008906_29710</name>
</gene>
<sequence length="369" mass="39638">MSNDKNQQKSFSNPLVKGLKALAFPFLAIIIAVFVSVFFVMWAKGYSPLQYFSALNDLFKTIWNGSFGDKRKTLETMVYVTPLIFTGIANAVAFRCGLFNIGVAGQFIVGMVSAALIGLIPGLNPIVHGILIVLGGIVAGAIWAGIPGYLKAKIGTNEVINTIMMNYLALYLGNYIILRSRFAVKGKANTPLIQKSAELLRFSNISRANISLIIAIVCAVFIYWLLKKTTVGYEIRAVGLNASGAEYGGINIAKNTILAMVISGAIGGIGGATHIAGVMHQAQDMMALPSFGFDGIAVALLAKNNPIGCIPSAILFGALNSSSKMLQLNGIPKEIVYLVQSIIIIFVATDYIVKYFSEKKKKRKVLIDG</sequence>
<comment type="subcellular location">
    <subcellularLocation>
        <location evidence="1">Cell membrane</location>
        <topology evidence="1">Multi-pass membrane protein</topology>
    </subcellularLocation>
</comment>
<dbReference type="PANTHER" id="PTHR47089">
    <property type="entry name" value="ABC TRANSPORTER, PERMEASE PROTEIN"/>
    <property type="match status" value="1"/>
</dbReference>
<dbReference type="Pfam" id="PF02653">
    <property type="entry name" value="BPD_transp_2"/>
    <property type="match status" value="1"/>
</dbReference>
<keyword evidence="5 6" id="KW-0472">Membrane</keyword>
<feature type="transmembrane region" description="Helical" evidence="6">
    <location>
        <begin position="21"/>
        <end position="43"/>
    </location>
</feature>
<evidence type="ECO:0000256" key="4">
    <source>
        <dbReference type="ARBA" id="ARBA00022989"/>
    </source>
</evidence>
<evidence type="ECO:0000313" key="7">
    <source>
        <dbReference type="EMBL" id="GAA0744599.1"/>
    </source>
</evidence>
<evidence type="ECO:0000256" key="3">
    <source>
        <dbReference type="ARBA" id="ARBA00022692"/>
    </source>
</evidence>
<evidence type="ECO:0000313" key="8">
    <source>
        <dbReference type="Proteomes" id="UP001501510"/>
    </source>
</evidence>
<dbReference type="PANTHER" id="PTHR47089:SF1">
    <property type="entry name" value="GUANOSINE ABC TRANSPORTER PERMEASE PROTEIN NUPP"/>
    <property type="match status" value="1"/>
</dbReference>
<keyword evidence="3 6" id="KW-0812">Transmembrane</keyword>
<dbReference type="InterPro" id="IPR001851">
    <property type="entry name" value="ABC_transp_permease"/>
</dbReference>
<organism evidence="7 8">
    <name type="scientific">Clostridium oceanicum</name>
    <dbReference type="NCBI Taxonomy" id="1543"/>
    <lineage>
        <taxon>Bacteria</taxon>
        <taxon>Bacillati</taxon>
        <taxon>Bacillota</taxon>
        <taxon>Clostridia</taxon>
        <taxon>Eubacteriales</taxon>
        <taxon>Clostridiaceae</taxon>
        <taxon>Clostridium</taxon>
    </lineage>
</organism>